<evidence type="ECO:0000256" key="3">
    <source>
        <dbReference type="ARBA" id="ARBA00022801"/>
    </source>
</evidence>
<organism evidence="5 6">
    <name type="scientific">Prevotella pectinovora</name>
    <dbReference type="NCBI Taxonomy" id="1602169"/>
    <lineage>
        <taxon>Bacteria</taxon>
        <taxon>Pseudomonadati</taxon>
        <taxon>Bacteroidota</taxon>
        <taxon>Bacteroidia</taxon>
        <taxon>Bacteroidales</taxon>
        <taxon>Prevotellaceae</taxon>
        <taxon>Prevotella</taxon>
    </lineage>
</organism>
<dbReference type="InterPro" id="IPR007346">
    <property type="entry name" value="Endonuclease-I"/>
</dbReference>
<name>A0A0D0HET6_9BACT</name>
<reference evidence="5 6" key="1">
    <citation type="submission" date="2015-01" db="EMBL/GenBank/DDBJ databases">
        <title>Comparative genomics of non-oral Prevotella species.</title>
        <authorList>
            <person name="Accetto T."/>
            <person name="Nograsek B."/>
            <person name="Avgustin G."/>
        </authorList>
    </citation>
    <scope>NUCLEOTIDE SEQUENCE [LARGE SCALE GENOMIC DNA]</scope>
    <source>
        <strain evidence="5 6">P5-119</strain>
    </source>
</reference>
<dbReference type="Proteomes" id="UP000032046">
    <property type="component" value="Unassembled WGS sequence"/>
</dbReference>
<comment type="similarity">
    <text evidence="1">Belongs to the EndA/NucM nuclease family.</text>
</comment>
<evidence type="ECO:0000313" key="5">
    <source>
        <dbReference type="EMBL" id="KIP64187.1"/>
    </source>
</evidence>
<dbReference type="PANTHER" id="PTHR33607">
    <property type="entry name" value="ENDONUCLEASE-1"/>
    <property type="match status" value="1"/>
</dbReference>
<dbReference type="SUPFAM" id="SSF54060">
    <property type="entry name" value="His-Me finger endonucleases"/>
    <property type="match status" value="1"/>
</dbReference>
<evidence type="ECO:0000256" key="2">
    <source>
        <dbReference type="ARBA" id="ARBA00022722"/>
    </source>
</evidence>
<dbReference type="STRING" id="1602171.ST44_03030"/>
<feature type="chain" id="PRO_5002223342" description="Nuclease EndA/NucM family" evidence="4">
    <location>
        <begin position="25"/>
        <end position="496"/>
    </location>
</feature>
<sequence length="496" mass="55283">MKKSKFRTLATLIALACSSVASLAQIPEGYYDSLKGKKGAELKSAVHDIIKDAKVLSYGSGSGKTWWGFWITDRTSDGRFIDRYSNESTWPMSTSQGAAGAGMNIEHSFPKSWWGKTENQAYKDLYNLMPCESKINSSKSNYPMGEVVSGDTGNGWTKVGNGNDGKKYWEPADEWKGDFARGYMYMATCYSGLPWTGVGLQILEKNDYPTLQKWAYDLYIKWAKADMPNELEITRNNKVSEIQGNRNPFVDFPNLMEYIWGDSIDYAFDPMTTTCSDNYKGDDTPVTPSDVIASYDFTKGECGFTIEDVNNPLDNSNIWVITDTYGWKGTAFKGSCYEADSYLVSPEIDLTGYESAKMNINQAVNFIKTDNITDRLSVEVRCDGTATVLSGFTWPTGDNWTFVESGDISLNEFAGKKIRVAFRYTSTSTIASTWEIKKMTVSGKKMTDGISDAATITNSKEPRLTFSINGERITDNANHNGIIIVKQGGKSWKITR</sequence>
<dbReference type="GO" id="GO:0016787">
    <property type="term" value="F:hydrolase activity"/>
    <property type="evidence" value="ECO:0007669"/>
    <property type="project" value="UniProtKB-KW"/>
</dbReference>
<dbReference type="RefSeq" id="WP_042517976.1">
    <property type="nucleotide sequence ID" value="NZ_JXQK01000031.1"/>
</dbReference>
<comment type="caution">
    <text evidence="5">The sequence shown here is derived from an EMBL/GenBank/DDBJ whole genome shotgun (WGS) entry which is preliminary data.</text>
</comment>
<evidence type="ECO:0000256" key="4">
    <source>
        <dbReference type="SAM" id="SignalP"/>
    </source>
</evidence>
<dbReference type="Pfam" id="PF04231">
    <property type="entry name" value="Endonuclease_1"/>
    <property type="match status" value="1"/>
</dbReference>
<keyword evidence="6" id="KW-1185">Reference proteome</keyword>
<keyword evidence="3" id="KW-0378">Hydrolase</keyword>
<dbReference type="PANTHER" id="PTHR33607:SF2">
    <property type="entry name" value="ENDONUCLEASE-1"/>
    <property type="match status" value="1"/>
</dbReference>
<keyword evidence="4" id="KW-0732">Signal</keyword>
<evidence type="ECO:0000256" key="1">
    <source>
        <dbReference type="ARBA" id="ARBA00006429"/>
    </source>
</evidence>
<accession>A0A0D0HET6</accession>
<dbReference type="InterPro" id="IPR044925">
    <property type="entry name" value="His-Me_finger_sf"/>
</dbReference>
<dbReference type="NCBIfam" id="NF038128">
    <property type="entry name" value="choice_anch_J"/>
    <property type="match status" value="1"/>
</dbReference>
<dbReference type="EMBL" id="JXQK01000031">
    <property type="protein sequence ID" value="KIP64187.1"/>
    <property type="molecule type" value="Genomic_DNA"/>
</dbReference>
<proteinExistence type="inferred from homology"/>
<dbReference type="GO" id="GO:0004518">
    <property type="term" value="F:nuclease activity"/>
    <property type="evidence" value="ECO:0007669"/>
    <property type="project" value="UniProtKB-KW"/>
</dbReference>
<feature type="signal peptide" evidence="4">
    <location>
        <begin position="1"/>
        <end position="24"/>
    </location>
</feature>
<protein>
    <recommendedName>
        <fullName evidence="7">Nuclease EndA/NucM family</fullName>
    </recommendedName>
</protein>
<evidence type="ECO:0008006" key="7">
    <source>
        <dbReference type="Google" id="ProtNLM"/>
    </source>
</evidence>
<keyword evidence="2" id="KW-0540">Nuclease</keyword>
<gene>
    <name evidence="5" type="ORF">ST44_03030</name>
</gene>
<dbReference type="AlphaFoldDB" id="A0A0D0HET6"/>
<evidence type="ECO:0000313" key="6">
    <source>
        <dbReference type="Proteomes" id="UP000032046"/>
    </source>
</evidence>